<keyword evidence="5" id="KW-1185">Reference proteome</keyword>
<dbReference type="PROSITE" id="PS50021">
    <property type="entry name" value="CH"/>
    <property type="match status" value="2"/>
</dbReference>
<keyword evidence="1" id="KW-0677">Repeat</keyword>
<dbReference type="SMART" id="SM00033">
    <property type="entry name" value="CH"/>
    <property type="match status" value="2"/>
</dbReference>
<dbReference type="InterPro" id="IPR036872">
    <property type="entry name" value="CH_dom_sf"/>
</dbReference>
<dbReference type="GO" id="GO:0003779">
    <property type="term" value="F:actin binding"/>
    <property type="evidence" value="ECO:0007669"/>
    <property type="project" value="UniProtKB-KW"/>
</dbReference>
<dbReference type="Pfam" id="PF00307">
    <property type="entry name" value="CH"/>
    <property type="match status" value="2"/>
</dbReference>
<evidence type="ECO:0000259" key="3">
    <source>
        <dbReference type="PROSITE" id="PS50021"/>
    </source>
</evidence>
<feature type="domain" description="Calponin-homology (CH)" evidence="3">
    <location>
        <begin position="36"/>
        <end position="119"/>
    </location>
</feature>
<feature type="domain" description="Calponin-homology (CH)" evidence="3">
    <location>
        <begin position="120"/>
        <end position="203"/>
    </location>
</feature>
<keyword evidence="2" id="KW-0009">Actin-binding</keyword>
<evidence type="ECO:0000313" key="6">
    <source>
        <dbReference type="WBParaSite" id="SCUD_0001188201-mRNA-1"/>
    </source>
</evidence>
<reference evidence="6" key="1">
    <citation type="submission" date="2016-06" db="UniProtKB">
        <authorList>
            <consortium name="WormBaseParasite"/>
        </authorList>
    </citation>
    <scope>IDENTIFICATION</scope>
</reference>
<dbReference type="STRING" id="6186.A0A183KA49"/>
<proteinExistence type="predicted"/>
<evidence type="ECO:0000256" key="1">
    <source>
        <dbReference type="ARBA" id="ARBA00022737"/>
    </source>
</evidence>
<sequence length="203" mass="23842">MEYGYTVYPDEYFPSAQEEEEEEWDRQAYLDPMWEIQQKKTFTAWCNSYLRKVKCSIENIEEDFTDGLKLIQLLETLSEEPLPKPDRGKMRFHKLANVNKALEYIESKGVQLVSIGAEEMSAKEGLLLWCQRKTAPYKNVNVQNFHMSWKDGLAFCALIHRHRPDLIDYSKLSKDNPIQNLNYAFDVAEKHLDIPRMLDAEGR</sequence>
<dbReference type="PROSITE" id="PS00019">
    <property type="entry name" value="ACTININ_1"/>
    <property type="match status" value="1"/>
</dbReference>
<dbReference type="Proteomes" id="UP000279833">
    <property type="component" value="Unassembled WGS sequence"/>
</dbReference>
<evidence type="ECO:0000313" key="4">
    <source>
        <dbReference type="EMBL" id="VDP46486.1"/>
    </source>
</evidence>
<protein>
    <submittedName>
        <fullName evidence="6">Calponin-homology (CH) domain-containing protein</fullName>
    </submittedName>
</protein>
<evidence type="ECO:0000256" key="2">
    <source>
        <dbReference type="ARBA" id="ARBA00023203"/>
    </source>
</evidence>
<organism evidence="6">
    <name type="scientific">Schistosoma curassoni</name>
    <dbReference type="NCBI Taxonomy" id="6186"/>
    <lineage>
        <taxon>Eukaryota</taxon>
        <taxon>Metazoa</taxon>
        <taxon>Spiralia</taxon>
        <taxon>Lophotrochozoa</taxon>
        <taxon>Platyhelminthes</taxon>
        <taxon>Trematoda</taxon>
        <taxon>Digenea</taxon>
        <taxon>Strigeidida</taxon>
        <taxon>Schistosomatoidea</taxon>
        <taxon>Schistosomatidae</taxon>
        <taxon>Schistosoma</taxon>
    </lineage>
</organism>
<dbReference type="AlphaFoldDB" id="A0A183KA49"/>
<name>A0A183KA49_9TREM</name>
<dbReference type="FunFam" id="1.10.418.10:FF:000001">
    <property type="entry name" value="Actinin alpha 1"/>
    <property type="match status" value="1"/>
</dbReference>
<dbReference type="InterPro" id="IPR001715">
    <property type="entry name" value="CH_dom"/>
</dbReference>
<dbReference type="Gene3D" id="1.10.418.10">
    <property type="entry name" value="Calponin-like domain"/>
    <property type="match status" value="2"/>
</dbReference>
<dbReference type="EMBL" id="UZAK01034713">
    <property type="protein sequence ID" value="VDP46486.1"/>
    <property type="molecule type" value="Genomic_DNA"/>
</dbReference>
<accession>A0A183KA49</accession>
<dbReference type="WBParaSite" id="SCUD_0001188201-mRNA-1">
    <property type="protein sequence ID" value="SCUD_0001188201-mRNA-1"/>
    <property type="gene ID" value="SCUD_0001188201"/>
</dbReference>
<dbReference type="SUPFAM" id="SSF47576">
    <property type="entry name" value="Calponin-homology domain, CH-domain"/>
    <property type="match status" value="1"/>
</dbReference>
<dbReference type="InterPro" id="IPR001589">
    <property type="entry name" value="Actinin_actin-bd_CS"/>
</dbReference>
<dbReference type="CDD" id="cd21214">
    <property type="entry name" value="CH_ACTN_rpt1"/>
    <property type="match status" value="1"/>
</dbReference>
<gene>
    <name evidence="4" type="ORF">SCUD_LOCUS11882</name>
</gene>
<dbReference type="PANTHER" id="PTHR11915">
    <property type="entry name" value="SPECTRIN/FILAMIN RELATED CYTOSKELETAL PROTEIN"/>
    <property type="match status" value="1"/>
</dbReference>
<reference evidence="4 5" key="2">
    <citation type="submission" date="2018-11" db="EMBL/GenBank/DDBJ databases">
        <authorList>
            <consortium name="Pathogen Informatics"/>
        </authorList>
    </citation>
    <scope>NUCLEOTIDE SEQUENCE [LARGE SCALE GENOMIC DNA]</scope>
    <source>
        <strain evidence="4">Dakar</strain>
        <strain evidence="5">Dakar, Senegal</strain>
    </source>
</reference>
<evidence type="ECO:0000313" key="5">
    <source>
        <dbReference type="Proteomes" id="UP000279833"/>
    </source>
</evidence>